<keyword evidence="1" id="KW-1133">Transmembrane helix</keyword>
<keyword evidence="3" id="KW-1185">Reference proteome</keyword>
<dbReference type="STRING" id="1236989.JCM15548_12175"/>
<reference evidence="2 3" key="1">
    <citation type="journal article" date="2015" name="Microbes Environ.">
        <title>Distribution and evolution of nitrogen fixation genes in the phylum bacteroidetes.</title>
        <authorList>
            <person name="Inoue J."/>
            <person name="Oshima K."/>
            <person name="Suda W."/>
            <person name="Sakamoto M."/>
            <person name="Iino T."/>
            <person name="Noda S."/>
            <person name="Hongoh Y."/>
            <person name="Hattori M."/>
            <person name="Ohkuma M."/>
        </authorList>
    </citation>
    <scope>NUCLEOTIDE SEQUENCE [LARGE SCALE GENOMIC DNA]</scope>
    <source>
        <strain evidence="2">JCM 15548</strain>
    </source>
</reference>
<name>A0A0E9LYK9_9BACT</name>
<dbReference type="OrthoDB" id="981571at2"/>
<evidence type="ECO:0000256" key="1">
    <source>
        <dbReference type="SAM" id="Phobius"/>
    </source>
</evidence>
<feature type="transmembrane region" description="Helical" evidence="1">
    <location>
        <begin position="124"/>
        <end position="147"/>
    </location>
</feature>
<organism evidence="2 3">
    <name type="scientific">Geofilum rubicundum JCM 15548</name>
    <dbReference type="NCBI Taxonomy" id="1236989"/>
    <lineage>
        <taxon>Bacteria</taxon>
        <taxon>Pseudomonadati</taxon>
        <taxon>Bacteroidota</taxon>
        <taxon>Bacteroidia</taxon>
        <taxon>Marinilabiliales</taxon>
        <taxon>Marinilabiliaceae</taxon>
        <taxon>Geofilum</taxon>
    </lineage>
</organism>
<feature type="transmembrane region" description="Helical" evidence="1">
    <location>
        <begin position="98"/>
        <end position="118"/>
    </location>
</feature>
<accession>A0A0E9LYK9</accession>
<keyword evidence="1" id="KW-0812">Transmembrane</keyword>
<dbReference type="AlphaFoldDB" id="A0A0E9LYK9"/>
<proteinExistence type="predicted"/>
<dbReference type="EMBL" id="BAZW01000015">
    <property type="protein sequence ID" value="GAO29940.1"/>
    <property type="molecule type" value="Genomic_DNA"/>
</dbReference>
<feature type="transmembrane region" description="Helical" evidence="1">
    <location>
        <begin position="51"/>
        <end position="77"/>
    </location>
</feature>
<feature type="transmembrane region" description="Helical" evidence="1">
    <location>
        <begin position="12"/>
        <end position="31"/>
    </location>
</feature>
<keyword evidence="1" id="KW-0472">Membrane</keyword>
<sequence length="152" mass="17395">MKEPMSYQEKQSFLSLFNTLLTLGLYALYVYNNYVAGNPEIVYDLKFLGKALLILIPITIAVQIVMHILFVIFNKMLTMEDPPKKEDEMDKLIELKSIRISHWVFIVGFFSAMASQALGMAPYVMFLSFVVSGFLAGIISDVSKIWYYRKGV</sequence>
<gene>
    <name evidence="2" type="ORF">JCM15548_12175</name>
</gene>
<comment type="caution">
    <text evidence="2">The sequence shown here is derived from an EMBL/GenBank/DDBJ whole genome shotgun (WGS) entry which is preliminary data.</text>
</comment>
<evidence type="ECO:0000313" key="3">
    <source>
        <dbReference type="Proteomes" id="UP000032900"/>
    </source>
</evidence>
<protein>
    <submittedName>
        <fullName evidence="2">Uncharacterized protein</fullName>
    </submittedName>
</protein>
<dbReference type="RefSeq" id="WP_062124597.1">
    <property type="nucleotide sequence ID" value="NZ_BAZW01000015.1"/>
</dbReference>
<dbReference type="Proteomes" id="UP000032900">
    <property type="component" value="Unassembled WGS sequence"/>
</dbReference>
<evidence type="ECO:0000313" key="2">
    <source>
        <dbReference type="EMBL" id="GAO29940.1"/>
    </source>
</evidence>